<gene>
    <name evidence="9" type="ORF">DDQ50_06500</name>
</gene>
<keyword evidence="2 7" id="KW-0813">Transport</keyword>
<feature type="transmembrane region" description="Helical" evidence="7">
    <location>
        <begin position="21"/>
        <end position="43"/>
    </location>
</feature>
<dbReference type="InterPro" id="IPR035906">
    <property type="entry name" value="MetI-like_sf"/>
</dbReference>
<protein>
    <submittedName>
        <fullName evidence="9">ABC transporter permease</fullName>
    </submittedName>
</protein>
<keyword evidence="3" id="KW-1003">Cell membrane</keyword>
<feature type="transmembrane region" description="Helical" evidence="7">
    <location>
        <begin position="143"/>
        <end position="161"/>
    </location>
</feature>
<evidence type="ECO:0000256" key="7">
    <source>
        <dbReference type="RuleBase" id="RU363032"/>
    </source>
</evidence>
<dbReference type="CDD" id="cd06261">
    <property type="entry name" value="TM_PBP2"/>
    <property type="match status" value="1"/>
</dbReference>
<dbReference type="OrthoDB" id="9812701at2"/>
<evidence type="ECO:0000313" key="9">
    <source>
        <dbReference type="EMBL" id="PVZ96083.1"/>
    </source>
</evidence>
<feature type="transmembrane region" description="Helical" evidence="7">
    <location>
        <begin position="82"/>
        <end position="107"/>
    </location>
</feature>
<dbReference type="GO" id="GO:0055085">
    <property type="term" value="P:transmembrane transport"/>
    <property type="evidence" value="ECO:0007669"/>
    <property type="project" value="InterPro"/>
</dbReference>
<evidence type="ECO:0000259" key="8">
    <source>
        <dbReference type="PROSITE" id="PS50928"/>
    </source>
</evidence>
<keyword evidence="10" id="KW-1185">Reference proteome</keyword>
<comment type="subcellular location">
    <subcellularLocation>
        <location evidence="1 7">Cell membrane</location>
        <topology evidence="1 7">Multi-pass membrane protein</topology>
    </subcellularLocation>
</comment>
<evidence type="ECO:0000256" key="1">
    <source>
        <dbReference type="ARBA" id="ARBA00004651"/>
    </source>
</evidence>
<name>A0A2V1HU30_9MICO</name>
<feature type="transmembrane region" description="Helical" evidence="7">
    <location>
        <begin position="248"/>
        <end position="275"/>
    </location>
</feature>
<dbReference type="EMBL" id="QEOP01000001">
    <property type="protein sequence ID" value="PVZ96083.1"/>
    <property type="molecule type" value="Genomic_DNA"/>
</dbReference>
<accession>A0A2V1HU30</accession>
<dbReference type="GO" id="GO:0005886">
    <property type="term" value="C:plasma membrane"/>
    <property type="evidence" value="ECO:0007669"/>
    <property type="project" value="UniProtKB-SubCell"/>
</dbReference>
<keyword evidence="6 7" id="KW-0472">Membrane</keyword>
<organism evidence="9 10">
    <name type="scientific">Amnibacterium flavum</name>
    <dbReference type="NCBI Taxonomy" id="2173173"/>
    <lineage>
        <taxon>Bacteria</taxon>
        <taxon>Bacillati</taxon>
        <taxon>Actinomycetota</taxon>
        <taxon>Actinomycetes</taxon>
        <taxon>Micrococcales</taxon>
        <taxon>Microbacteriaceae</taxon>
        <taxon>Amnibacterium</taxon>
    </lineage>
</organism>
<reference evidence="9 10" key="1">
    <citation type="submission" date="2018-05" db="EMBL/GenBank/DDBJ databases">
        <title>Amnibacterium sp. M8JJ-5, whole genome shotgun sequence.</title>
        <authorList>
            <person name="Tuo L."/>
        </authorList>
    </citation>
    <scope>NUCLEOTIDE SEQUENCE [LARGE SCALE GENOMIC DNA]</scope>
    <source>
        <strain evidence="9 10">M8JJ-5</strain>
    </source>
</reference>
<evidence type="ECO:0000256" key="5">
    <source>
        <dbReference type="ARBA" id="ARBA00022989"/>
    </source>
</evidence>
<evidence type="ECO:0000313" key="10">
    <source>
        <dbReference type="Proteomes" id="UP000244893"/>
    </source>
</evidence>
<sequence length="285" mass="30547">MTSAALITRSTARVRPTARRIVGVIALVVLAILVFYPQLFVIADPTSINVGQRFLPPSFAHPFGTDDAGRDIFSRMVLGARISIGCAIIVVVSAAAVGTVIGAIGGWIGGWFDTLLSKVTDVFLAFPYLVLAMAISAAVGRDLWSAVLALVIVWWPSYARMVRTVVRGQKGELYVKAARTLGASGSQILRWHVIPQTTEQLAVRMTLDVGYVLVSFTGLSFLGLGAQAPSPEWGLMIASAKNYVLNAWWYPFFPGLVILGVVSLCVWLGDGIGAVKTAKKGKAKR</sequence>
<dbReference type="AlphaFoldDB" id="A0A2V1HU30"/>
<comment type="similarity">
    <text evidence="7">Belongs to the binding-protein-dependent transport system permease family.</text>
</comment>
<dbReference type="InterPro" id="IPR000515">
    <property type="entry name" value="MetI-like"/>
</dbReference>
<dbReference type="Proteomes" id="UP000244893">
    <property type="component" value="Unassembled WGS sequence"/>
</dbReference>
<dbReference type="PANTHER" id="PTHR43386:SF1">
    <property type="entry name" value="D,D-DIPEPTIDE TRANSPORT SYSTEM PERMEASE PROTEIN DDPC-RELATED"/>
    <property type="match status" value="1"/>
</dbReference>
<dbReference type="InterPro" id="IPR050366">
    <property type="entry name" value="BP-dependent_transpt_permease"/>
</dbReference>
<evidence type="ECO:0000256" key="2">
    <source>
        <dbReference type="ARBA" id="ARBA00022448"/>
    </source>
</evidence>
<evidence type="ECO:0000256" key="6">
    <source>
        <dbReference type="ARBA" id="ARBA00023136"/>
    </source>
</evidence>
<dbReference type="PANTHER" id="PTHR43386">
    <property type="entry name" value="OLIGOPEPTIDE TRANSPORT SYSTEM PERMEASE PROTEIN APPC"/>
    <property type="match status" value="1"/>
</dbReference>
<dbReference type="SUPFAM" id="SSF161098">
    <property type="entry name" value="MetI-like"/>
    <property type="match status" value="1"/>
</dbReference>
<keyword evidence="5 7" id="KW-1133">Transmembrane helix</keyword>
<evidence type="ECO:0000256" key="3">
    <source>
        <dbReference type="ARBA" id="ARBA00022475"/>
    </source>
</evidence>
<dbReference type="RefSeq" id="WP_116755817.1">
    <property type="nucleotide sequence ID" value="NZ_JBHUEX010000001.1"/>
</dbReference>
<feature type="transmembrane region" description="Helical" evidence="7">
    <location>
        <begin position="209"/>
        <end position="228"/>
    </location>
</feature>
<evidence type="ECO:0000256" key="4">
    <source>
        <dbReference type="ARBA" id="ARBA00022692"/>
    </source>
</evidence>
<dbReference type="Gene3D" id="1.10.3720.10">
    <property type="entry name" value="MetI-like"/>
    <property type="match status" value="1"/>
</dbReference>
<proteinExistence type="inferred from homology"/>
<dbReference type="PROSITE" id="PS50928">
    <property type="entry name" value="ABC_TM1"/>
    <property type="match status" value="1"/>
</dbReference>
<comment type="caution">
    <text evidence="9">The sequence shown here is derived from an EMBL/GenBank/DDBJ whole genome shotgun (WGS) entry which is preliminary data.</text>
</comment>
<keyword evidence="4 7" id="KW-0812">Transmembrane</keyword>
<dbReference type="Pfam" id="PF00528">
    <property type="entry name" value="BPD_transp_1"/>
    <property type="match status" value="1"/>
</dbReference>
<feature type="transmembrane region" description="Helical" evidence="7">
    <location>
        <begin position="119"/>
        <end position="137"/>
    </location>
</feature>
<feature type="domain" description="ABC transmembrane type-1" evidence="8">
    <location>
        <begin position="84"/>
        <end position="269"/>
    </location>
</feature>